<feature type="region of interest" description="Disordered" evidence="1">
    <location>
        <begin position="417"/>
        <end position="445"/>
    </location>
</feature>
<proteinExistence type="predicted"/>
<gene>
    <name evidence="2" type="ORF">SAMN05660976_00258</name>
</gene>
<dbReference type="OrthoDB" id="6272730at2"/>
<dbReference type="STRING" id="46177.SAMN05660976_00258"/>
<evidence type="ECO:0000313" key="3">
    <source>
        <dbReference type="Proteomes" id="UP000198953"/>
    </source>
</evidence>
<reference evidence="2 3" key="1">
    <citation type="submission" date="2016-10" db="EMBL/GenBank/DDBJ databases">
        <authorList>
            <person name="de Groot N.N."/>
        </authorList>
    </citation>
    <scope>NUCLEOTIDE SEQUENCE [LARGE SCALE GENOMIC DNA]</scope>
    <source>
        <strain evidence="2 3">DSM 43357</strain>
    </source>
</reference>
<dbReference type="InterPro" id="IPR025048">
    <property type="entry name" value="DUF3987"/>
</dbReference>
<name>A0A1H7G197_9ACTN</name>
<dbReference type="Pfam" id="PF13148">
    <property type="entry name" value="DUF3987"/>
    <property type="match status" value="1"/>
</dbReference>
<dbReference type="EMBL" id="FOBF01000001">
    <property type="protein sequence ID" value="SEK32123.1"/>
    <property type="molecule type" value="Genomic_DNA"/>
</dbReference>
<accession>A0A1H7G197</accession>
<dbReference type="RefSeq" id="WP_091097663.1">
    <property type="nucleotide sequence ID" value="NZ_FOBF01000001.1"/>
</dbReference>
<dbReference type="Proteomes" id="UP000198953">
    <property type="component" value="Unassembled WGS sequence"/>
</dbReference>
<sequence>MTNPLDANTILENLDAHATITRLHRDQSGDLTLGLPVPPPAADPAMFYGLPGELVRAADPSTEADPVGVLVSALSACGAVIGPAPYVQIGNTRHPLLIWPLLFGRTGSGRKGQATDTAEIFLHHAGIGYGDLCVTGLSSGEGLIERIRDPDSPDDPGGTMDKRLSVTEPEFSTVMARAKREGSTLGTMLRQAWDGRTLAVLTRNAYRASNPHIAIIGHITPKEFRMRLAEADMAGGSYNRFLPIYVERSKRLPIPEGVAPDVLASLSGRLHDAVKAARQIKRIALDEDARALWSTELYEEFTAADDEDHAWTEFTRRSAPYCLRIAALYAALDARTHITTEDLGAAAALVRYSIASAVFVLDKQMRDPKIDRIRRALDQTADTGLTRSEISALFSRNVPKQTLDELLTSLTATGQYETFTTPTGGRPSVRYRRTSPNEQRRNKTS</sequence>
<evidence type="ECO:0000313" key="2">
    <source>
        <dbReference type="EMBL" id="SEK32123.1"/>
    </source>
</evidence>
<evidence type="ECO:0000256" key="1">
    <source>
        <dbReference type="SAM" id="MobiDB-lite"/>
    </source>
</evidence>
<keyword evidence="3" id="KW-1185">Reference proteome</keyword>
<protein>
    <recommendedName>
        <fullName evidence="4">DUF3987 domain-containing protein</fullName>
    </recommendedName>
</protein>
<organism evidence="2 3">
    <name type="scientific">Nonomuraea pusilla</name>
    <dbReference type="NCBI Taxonomy" id="46177"/>
    <lineage>
        <taxon>Bacteria</taxon>
        <taxon>Bacillati</taxon>
        <taxon>Actinomycetota</taxon>
        <taxon>Actinomycetes</taxon>
        <taxon>Streptosporangiales</taxon>
        <taxon>Streptosporangiaceae</taxon>
        <taxon>Nonomuraea</taxon>
    </lineage>
</organism>
<evidence type="ECO:0008006" key="4">
    <source>
        <dbReference type="Google" id="ProtNLM"/>
    </source>
</evidence>
<dbReference type="AlphaFoldDB" id="A0A1H7G197"/>